<evidence type="ECO:0000256" key="1">
    <source>
        <dbReference type="ARBA" id="ARBA00023015"/>
    </source>
</evidence>
<dbReference type="InterPro" id="IPR009057">
    <property type="entry name" value="Homeodomain-like_sf"/>
</dbReference>
<dbReference type="SUPFAM" id="SSF51215">
    <property type="entry name" value="Regulatory protein AraC"/>
    <property type="match status" value="1"/>
</dbReference>
<dbReference type="Proteomes" id="UP000194903">
    <property type="component" value="Unassembled WGS sequence"/>
</dbReference>
<dbReference type="PANTHER" id="PTHR46796">
    <property type="entry name" value="HTH-TYPE TRANSCRIPTIONAL ACTIVATOR RHAS-RELATED"/>
    <property type="match status" value="1"/>
</dbReference>
<dbReference type="PRINTS" id="PR00032">
    <property type="entry name" value="HTHARAC"/>
</dbReference>
<dbReference type="EMBL" id="NHOC01000001">
    <property type="protein sequence ID" value="OUM21827.1"/>
    <property type="molecule type" value="Genomic_DNA"/>
</dbReference>
<dbReference type="OrthoDB" id="9813413at2"/>
<dbReference type="SMART" id="SM00342">
    <property type="entry name" value="HTH_ARAC"/>
    <property type="match status" value="1"/>
</dbReference>
<dbReference type="SUPFAM" id="SSF46689">
    <property type="entry name" value="Homeodomain-like"/>
    <property type="match status" value="2"/>
</dbReference>
<evidence type="ECO:0000256" key="2">
    <source>
        <dbReference type="ARBA" id="ARBA00023125"/>
    </source>
</evidence>
<dbReference type="InterPro" id="IPR050204">
    <property type="entry name" value="AraC_XylS_family_regulators"/>
</dbReference>
<dbReference type="InterPro" id="IPR037923">
    <property type="entry name" value="HTH-like"/>
</dbReference>
<dbReference type="InterPro" id="IPR018060">
    <property type="entry name" value="HTH_AraC"/>
</dbReference>
<keyword evidence="6" id="KW-1185">Reference proteome</keyword>
<evidence type="ECO:0000259" key="4">
    <source>
        <dbReference type="PROSITE" id="PS01124"/>
    </source>
</evidence>
<name>A0A252F7T0_9FIRM</name>
<evidence type="ECO:0000313" key="6">
    <source>
        <dbReference type="Proteomes" id="UP000194903"/>
    </source>
</evidence>
<keyword evidence="3" id="KW-0804">Transcription</keyword>
<gene>
    <name evidence="5" type="ORF">CBW42_00970</name>
</gene>
<proteinExistence type="predicted"/>
<keyword evidence="1" id="KW-0805">Transcription regulation</keyword>
<keyword evidence="2" id="KW-0238">DNA-binding</keyword>
<dbReference type="Pfam" id="PF12833">
    <property type="entry name" value="HTH_18"/>
    <property type="match status" value="1"/>
</dbReference>
<accession>A0A252F7T0</accession>
<evidence type="ECO:0000313" key="5">
    <source>
        <dbReference type="EMBL" id="OUM21827.1"/>
    </source>
</evidence>
<dbReference type="AlphaFoldDB" id="A0A252F7T0"/>
<protein>
    <recommendedName>
        <fullName evidence="4">HTH araC/xylS-type domain-containing protein</fullName>
    </recommendedName>
</protein>
<sequence>MAELTNQFCESTGFAEVTLSQYGRYTGDADKPLLPFLNEKTVLTYFTGDSGSIKLGSSVHSVEAGMIVVLFPGQCVNCTAMEGTQISAMWAELSGEALSSVLMRAGLTPQKPILTPTVPADQSELVAAFTRLTDPEAQYGPLRATGLALELLDCLLRETPRPCQPKIANLQRYYVDKSIRFIKAKYPQDISVEDVAEYCGLNRSYLGKLFRDATGMTTQEYLIRHRMSIACSYLEHAAAPIATIARSVGYPNQLHFSRAFHKVFGIPPREWQKRNRKG</sequence>
<dbReference type="GO" id="GO:0003700">
    <property type="term" value="F:DNA-binding transcription factor activity"/>
    <property type="evidence" value="ECO:0007669"/>
    <property type="project" value="InterPro"/>
</dbReference>
<dbReference type="Gene3D" id="1.10.10.60">
    <property type="entry name" value="Homeodomain-like"/>
    <property type="match status" value="2"/>
</dbReference>
<comment type="caution">
    <text evidence="5">The sequence shown here is derived from an EMBL/GenBank/DDBJ whole genome shotgun (WGS) entry which is preliminary data.</text>
</comment>
<feature type="domain" description="HTH araC/xylS-type" evidence="4">
    <location>
        <begin position="176"/>
        <end position="274"/>
    </location>
</feature>
<dbReference type="GO" id="GO:0043565">
    <property type="term" value="F:sequence-specific DNA binding"/>
    <property type="evidence" value="ECO:0007669"/>
    <property type="project" value="InterPro"/>
</dbReference>
<dbReference type="InterPro" id="IPR020449">
    <property type="entry name" value="Tscrpt_reg_AraC-type_HTH"/>
</dbReference>
<dbReference type="PROSITE" id="PS01124">
    <property type="entry name" value="HTH_ARAC_FAMILY_2"/>
    <property type="match status" value="1"/>
</dbReference>
<reference evidence="5 6" key="1">
    <citation type="submission" date="2017-05" db="EMBL/GenBank/DDBJ databases">
        <title>Butyricicoccus porcorum sp. nov. a butyrate-producing bacterium from the swine intestinal tract.</title>
        <authorList>
            <person name="Trachsel J."/>
            <person name="Humphrey S."/>
            <person name="Allen H.K."/>
        </authorList>
    </citation>
    <scope>NUCLEOTIDE SEQUENCE [LARGE SCALE GENOMIC DNA]</scope>
    <source>
        <strain evidence="5">BB10</strain>
    </source>
</reference>
<dbReference type="RefSeq" id="WP_087016849.1">
    <property type="nucleotide sequence ID" value="NZ_NHOC01000001.1"/>
</dbReference>
<evidence type="ECO:0000256" key="3">
    <source>
        <dbReference type="ARBA" id="ARBA00023163"/>
    </source>
</evidence>
<organism evidence="5 6">
    <name type="scientific">Butyricicoccus porcorum</name>
    <dbReference type="NCBI Taxonomy" id="1945634"/>
    <lineage>
        <taxon>Bacteria</taxon>
        <taxon>Bacillati</taxon>
        <taxon>Bacillota</taxon>
        <taxon>Clostridia</taxon>
        <taxon>Eubacteriales</taxon>
        <taxon>Butyricicoccaceae</taxon>
        <taxon>Butyricicoccus</taxon>
    </lineage>
</organism>